<evidence type="ECO:0000313" key="3">
    <source>
        <dbReference type="Proteomes" id="UP000199706"/>
    </source>
</evidence>
<dbReference type="Proteomes" id="UP000199706">
    <property type="component" value="Unassembled WGS sequence"/>
</dbReference>
<dbReference type="EMBL" id="FNCJ01000006">
    <property type="protein sequence ID" value="SDG92522.1"/>
    <property type="molecule type" value="Genomic_DNA"/>
</dbReference>
<accession>A0A1G7Y7U5</accession>
<sequence length="217" mass="24070">MPASYRSNGFDRDRCAATTGTDAERHMPASYRSHQQRRWRSSTAAPFVRPSPSRAVRTVQVPVGSLYRHVRSLHRRRWIALAGASHVSRTPRHPVLLTGVHRSDARALRASAGADHRATPTPTSNANVRLTVPPRRCSLNGRARCERCTFDGTARQPQRRPPPPPAGLVRPPAEEAVVPTRRPTPRAAWVAPLVRRTRNVTVVWLPLCEIGAGPPRN</sequence>
<feature type="region of interest" description="Disordered" evidence="1">
    <location>
        <begin position="149"/>
        <end position="180"/>
    </location>
</feature>
<evidence type="ECO:0000313" key="2">
    <source>
        <dbReference type="EMBL" id="SDG92522.1"/>
    </source>
</evidence>
<reference evidence="2 3" key="1">
    <citation type="submission" date="2016-10" db="EMBL/GenBank/DDBJ databases">
        <authorList>
            <person name="de Groot N.N."/>
        </authorList>
    </citation>
    <scope>NUCLEOTIDE SEQUENCE [LARGE SCALE GENOMIC DNA]</scope>
    <source>
        <strain evidence="2 3">LMG 2247</strain>
    </source>
</reference>
<organism evidence="2 3">
    <name type="scientific">Paraburkholderia phenazinium</name>
    <dbReference type="NCBI Taxonomy" id="60549"/>
    <lineage>
        <taxon>Bacteria</taxon>
        <taxon>Pseudomonadati</taxon>
        <taxon>Pseudomonadota</taxon>
        <taxon>Betaproteobacteria</taxon>
        <taxon>Burkholderiales</taxon>
        <taxon>Burkholderiaceae</taxon>
        <taxon>Paraburkholderia</taxon>
    </lineage>
</organism>
<proteinExistence type="predicted"/>
<name>A0A1G7Y7U5_9BURK</name>
<protein>
    <submittedName>
        <fullName evidence="2">Uncharacterized protein</fullName>
    </submittedName>
</protein>
<feature type="region of interest" description="Disordered" evidence="1">
    <location>
        <begin position="1"/>
        <end position="38"/>
    </location>
</feature>
<dbReference type="AlphaFoldDB" id="A0A1G7Y7U5"/>
<evidence type="ECO:0000256" key="1">
    <source>
        <dbReference type="SAM" id="MobiDB-lite"/>
    </source>
</evidence>
<gene>
    <name evidence="2" type="ORF">SAMN05216466_10674</name>
</gene>